<sequence>MGYSEAIYSVVEKHGWQIFCFHLDDVLTKKDNDDVTQATTPADTTTTLTIALMTEQECATHQLIDDLMKSDIDDEEEVPINQLKWKYYKQTTGKSIQDDAGEIKRKQR</sequence>
<protein>
    <submittedName>
        <fullName evidence="1">Uncharacterized protein</fullName>
    </submittedName>
</protein>
<organism evidence="1 2">
    <name type="scientific">Gossypium arboreum</name>
    <name type="common">Tree cotton</name>
    <name type="synonym">Gossypium nanking</name>
    <dbReference type="NCBI Taxonomy" id="29729"/>
    <lineage>
        <taxon>Eukaryota</taxon>
        <taxon>Viridiplantae</taxon>
        <taxon>Streptophyta</taxon>
        <taxon>Embryophyta</taxon>
        <taxon>Tracheophyta</taxon>
        <taxon>Spermatophyta</taxon>
        <taxon>Magnoliopsida</taxon>
        <taxon>eudicotyledons</taxon>
        <taxon>Gunneridae</taxon>
        <taxon>Pentapetalae</taxon>
        <taxon>rosids</taxon>
        <taxon>malvids</taxon>
        <taxon>Malvales</taxon>
        <taxon>Malvaceae</taxon>
        <taxon>Malvoideae</taxon>
        <taxon>Gossypium</taxon>
    </lineage>
</organism>
<accession>A0ABR0NG52</accession>
<dbReference type="EMBL" id="JARKNE010000010">
    <property type="protein sequence ID" value="KAK5793991.1"/>
    <property type="molecule type" value="Genomic_DNA"/>
</dbReference>
<evidence type="ECO:0000313" key="1">
    <source>
        <dbReference type="EMBL" id="KAK5793991.1"/>
    </source>
</evidence>
<keyword evidence="2" id="KW-1185">Reference proteome</keyword>
<gene>
    <name evidence="1" type="ORF">PVK06_035179</name>
</gene>
<evidence type="ECO:0000313" key="2">
    <source>
        <dbReference type="Proteomes" id="UP001358586"/>
    </source>
</evidence>
<dbReference type="Proteomes" id="UP001358586">
    <property type="component" value="Chromosome 10"/>
</dbReference>
<name>A0ABR0NG52_GOSAR</name>
<reference evidence="1 2" key="1">
    <citation type="submission" date="2023-03" db="EMBL/GenBank/DDBJ databases">
        <title>WGS of Gossypium arboreum.</title>
        <authorList>
            <person name="Yu D."/>
        </authorList>
    </citation>
    <scope>NUCLEOTIDE SEQUENCE [LARGE SCALE GENOMIC DNA]</scope>
    <source>
        <tissue evidence="1">Leaf</tissue>
    </source>
</reference>
<comment type="caution">
    <text evidence="1">The sequence shown here is derived from an EMBL/GenBank/DDBJ whole genome shotgun (WGS) entry which is preliminary data.</text>
</comment>
<proteinExistence type="predicted"/>